<evidence type="ECO:0000256" key="8">
    <source>
        <dbReference type="ARBA" id="ARBA00023134"/>
    </source>
</evidence>
<dbReference type="FunFam" id="2.40.30.10:FF:000001">
    <property type="entry name" value="Elongation factor Tu"/>
    <property type="match status" value="1"/>
</dbReference>
<dbReference type="GO" id="GO:0005739">
    <property type="term" value="C:mitochondrion"/>
    <property type="evidence" value="ECO:0007669"/>
    <property type="project" value="UniProtKB-SubCell"/>
</dbReference>
<dbReference type="InterPro" id="IPR033720">
    <property type="entry name" value="EFTU_2"/>
</dbReference>
<dbReference type="InterPro" id="IPR031157">
    <property type="entry name" value="G_TR_CS"/>
</dbReference>
<dbReference type="PRINTS" id="PR00315">
    <property type="entry name" value="ELONGATNFCT"/>
</dbReference>
<dbReference type="GO" id="GO:0070125">
    <property type="term" value="P:mitochondrial translational elongation"/>
    <property type="evidence" value="ECO:0007669"/>
    <property type="project" value="TreeGrafter"/>
</dbReference>
<comment type="function">
    <text evidence="9">G-protein that, in its active GTP-bound form, binds to and delivers aminoacyl-tRNA to the A-site of ribosomes during protein biosynthesis. In the presence of a correct codon-anticodon match between the aminoacyl-tRNA and the A-site codon of the ribosome-bound mRNA, the ribosome acts as a GTPase activator and the GTP is hydrolyzed. The inactive GDP-bound form leaves the ribosome and must be recycled before binding another molecule of aminoacyl-tRNA. Required for mitochondrial protein biosynthesis and maintenance of mitochondrial DNA.</text>
</comment>
<dbReference type="GO" id="GO:0003746">
    <property type="term" value="F:translation elongation factor activity"/>
    <property type="evidence" value="ECO:0007669"/>
    <property type="project" value="UniProtKB-KW"/>
</dbReference>
<keyword evidence="8" id="KW-0342">GTP-binding</keyword>
<reference evidence="15" key="1">
    <citation type="journal article" date="2017" name="Genome Announc.">
        <title>Genome sequences of Cyberlindnera fabianii 65, Pichia kudriavzevii 129, and Saccharomyces cerevisiae 131 isolated from fermented masau fruits in Zimbabwe.</title>
        <authorList>
            <person name="van Rijswijck I.M.H."/>
            <person name="Derks M.F.L."/>
            <person name="Abee T."/>
            <person name="de Ridder D."/>
            <person name="Smid E.J."/>
        </authorList>
    </citation>
    <scope>NUCLEOTIDE SEQUENCE [LARGE SCALE GENOMIC DNA]</scope>
    <source>
        <strain evidence="15">129</strain>
    </source>
</reference>
<evidence type="ECO:0000256" key="5">
    <source>
        <dbReference type="ARBA" id="ARBA00022917"/>
    </source>
</evidence>
<dbReference type="InterPro" id="IPR004541">
    <property type="entry name" value="Transl_elong_EFTu/EF1A_bac/org"/>
</dbReference>
<comment type="caution">
    <text evidence="14">The sequence shown here is derived from an EMBL/GenBank/DDBJ whole genome shotgun (WGS) entry which is preliminary data.</text>
</comment>
<dbReference type="Pfam" id="PF03143">
    <property type="entry name" value="GTP_EFTU_D3"/>
    <property type="match status" value="1"/>
</dbReference>
<dbReference type="PANTHER" id="PTHR43721">
    <property type="entry name" value="ELONGATION FACTOR TU-RELATED"/>
    <property type="match status" value="1"/>
</dbReference>
<comment type="similarity">
    <text evidence="2">Belongs to the TRAFAC class translation factor GTPase superfamily. Classic translation factor GTPase family. EF-Tu/EF-1A subfamily.</text>
</comment>
<dbReference type="Pfam" id="PF00009">
    <property type="entry name" value="GTP_EFTU"/>
    <property type="match status" value="1"/>
</dbReference>
<dbReference type="InterPro" id="IPR004161">
    <property type="entry name" value="EFTu-like_2"/>
</dbReference>
<comment type="subcellular location">
    <subcellularLocation>
        <location evidence="1">Mitochondrion</location>
    </subcellularLocation>
</comment>
<feature type="coiled-coil region" evidence="11">
    <location>
        <begin position="424"/>
        <end position="458"/>
    </location>
</feature>
<feature type="domain" description="Tr-type G" evidence="13">
    <location>
        <begin position="602"/>
        <end position="798"/>
    </location>
</feature>
<feature type="compositionally biased region" description="Basic and acidic residues" evidence="12">
    <location>
        <begin position="1"/>
        <end position="18"/>
    </location>
</feature>
<protein>
    <recommendedName>
        <fullName evidence="10">Elongation factor Tu</fullName>
    </recommendedName>
</protein>
<evidence type="ECO:0000256" key="1">
    <source>
        <dbReference type="ARBA" id="ARBA00004173"/>
    </source>
</evidence>
<dbReference type="NCBIfam" id="NF009373">
    <property type="entry name" value="PRK12736.1"/>
    <property type="match status" value="1"/>
</dbReference>
<dbReference type="AlphaFoldDB" id="A0A1V2LTV8"/>
<keyword evidence="3" id="KW-0547">Nucleotide-binding</keyword>
<evidence type="ECO:0000256" key="9">
    <source>
        <dbReference type="ARBA" id="ARBA00057325"/>
    </source>
</evidence>
<dbReference type="Gene3D" id="2.40.30.10">
    <property type="entry name" value="Translation factors"/>
    <property type="match status" value="2"/>
</dbReference>
<dbReference type="InterPro" id="IPR041709">
    <property type="entry name" value="EF-Tu_GTP-bd"/>
</dbReference>
<accession>A0A1V2LTV8</accession>
<dbReference type="InterPro" id="IPR009001">
    <property type="entry name" value="Transl_elong_EF1A/Init_IF2_C"/>
</dbReference>
<dbReference type="InterPro" id="IPR004160">
    <property type="entry name" value="Transl_elong_EFTu/EF1A_C"/>
</dbReference>
<dbReference type="CDD" id="cd03707">
    <property type="entry name" value="EFTU_III"/>
    <property type="match status" value="1"/>
</dbReference>
<evidence type="ECO:0000313" key="14">
    <source>
        <dbReference type="EMBL" id="ONH77408.1"/>
    </source>
</evidence>
<evidence type="ECO:0000259" key="13">
    <source>
        <dbReference type="PROSITE" id="PS51722"/>
    </source>
</evidence>
<keyword evidence="7" id="KW-0496">Mitochondrion</keyword>
<dbReference type="InterPro" id="IPR009000">
    <property type="entry name" value="Transl_B-barrel_sf"/>
</dbReference>
<dbReference type="Proteomes" id="UP000189274">
    <property type="component" value="Unassembled WGS sequence"/>
</dbReference>
<dbReference type="FunFam" id="3.40.50.300:FF:000003">
    <property type="entry name" value="Elongation factor Tu"/>
    <property type="match status" value="1"/>
</dbReference>
<dbReference type="Gene3D" id="3.40.50.300">
    <property type="entry name" value="P-loop containing nucleotide triphosphate hydrolases"/>
    <property type="match status" value="1"/>
</dbReference>
<sequence length="994" mass="112214">MYDSDDKIGSDVDEKIEVDSQDAINAPLAHLTRQTPPELPLRGNIPLDGDAPPPSYNNNTSVGASSYMNMDKQISIDQDIRDKIAGSLTQVEANSTSDSDTSDEEELTMEDVYTNIDKMIRRDGEMGVILPLRASILESYLSPLLMIFSQVPKFSNLMLKHEYLKFPYKPNWWNREQCSIDLPLIQEIERLVAFLRDDSNRAFASLYNLIHSINKLNDKEIETINEFLAFSLNQVSSFLGSINGDYQATFDSMFRMVCVPDDDIDQEHQIFAIPIVQENITSNVHDTIGNRLVEREREHYGEVTRRIYFKTLPDIVNVVFEPGMNIPSSGMNIEEKLYLQMYTLENKDILTSYDDEIRQIKARQRELTQKQFKMSAFSGKSVRKFLDDARRHLSTESTRIGIEESSLMDGEVEFPVKDKYLGAAQNIEIIADNIKKSLKEIESEFRALNAKLVELRDNQFSLDKVSQERKDTFEAHILTGVIVSSTQFFLRSRKTGGWKAIVIDDETCKMYKVFDITFEEILEIINEYVQDGFSDGLVLTDVEEDVFAQGEFEPLNNSLKEFIKKDNAKLKEQVEFINSVAAVPRIAPRTSVRFASAFDRSKPHVNIGTIGHVDHGKTTLTAAITKVLADQGGADFLDYASIDKAPEERARGITISTAHVEYETPNRHYSHVDCPGHQDYIKNMITGAAQMDGAIIVVAATDGQMPQTKEHLLLARQVGVQHLVVFVNKCDTIDDPEMLELVEMEMRELLSEYGFDGDNTPVIMGSALMALEDKRPEVGKESILKLMEAVDTWIPTPERDLEKPFLLPIDEVFSISGRGTVVSGTVERGTLKKGEEVEIVGGKDGSIKTTVTGIEMYHKELDQAQAGDTPGILLRGVKRDQIKRGQILAKPDSVKAYKKFLASLYILTKEEGGRHTPFSENYRPQMYIRTTNVNVTLKFPDTEEDHSKQVAPGDNTEMLVELLYPVVLEVGQRFNLRESGKTVGTGMITRVYEE</sequence>
<dbReference type="GO" id="GO:0003924">
    <property type="term" value="F:GTPase activity"/>
    <property type="evidence" value="ECO:0007669"/>
    <property type="project" value="InterPro"/>
</dbReference>
<keyword evidence="11" id="KW-0175">Coiled coil</keyword>
<dbReference type="InterPro" id="IPR027417">
    <property type="entry name" value="P-loop_NTPase"/>
</dbReference>
<dbReference type="PROSITE" id="PS51722">
    <property type="entry name" value="G_TR_2"/>
    <property type="match status" value="1"/>
</dbReference>
<dbReference type="PANTHER" id="PTHR43721:SF36">
    <property type="entry name" value="ELONGATION FACTOR TU, MITOCHONDRIAL"/>
    <property type="match status" value="1"/>
</dbReference>
<dbReference type="NCBIfam" id="NF000766">
    <property type="entry name" value="PRK00049.1"/>
    <property type="match status" value="1"/>
</dbReference>
<dbReference type="EMBL" id="MQVM01000002">
    <property type="protein sequence ID" value="ONH77408.1"/>
    <property type="molecule type" value="Genomic_DNA"/>
</dbReference>
<feature type="region of interest" description="Disordered" evidence="12">
    <location>
        <begin position="1"/>
        <end position="61"/>
    </location>
</feature>
<evidence type="ECO:0000256" key="4">
    <source>
        <dbReference type="ARBA" id="ARBA00022768"/>
    </source>
</evidence>
<evidence type="ECO:0000313" key="15">
    <source>
        <dbReference type="Proteomes" id="UP000189274"/>
    </source>
</evidence>
<dbReference type="InterPro" id="IPR050055">
    <property type="entry name" value="EF-Tu_GTPase"/>
</dbReference>
<evidence type="ECO:0000256" key="11">
    <source>
        <dbReference type="SAM" id="Coils"/>
    </source>
</evidence>
<dbReference type="HAMAP" id="MF_00118_B">
    <property type="entry name" value="EF_Tu_B"/>
    <property type="match status" value="1"/>
</dbReference>
<proteinExistence type="inferred from homology"/>
<evidence type="ECO:0000256" key="2">
    <source>
        <dbReference type="ARBA" id="ARBA00007249"/>
    </source>
</evidence>
<organism evidence="14 15">
    <name type="scientific">Pichia kudriavzevii</name>
    <name type="common">Yeast</name>
    <name type="synonym">Issatchenkia orientalis</name>
    <dbReference type="NCBI Taxonomy" id="4909"/>
    <lineage>
        <taxon>Eukaryota</taxon>
        <taxon>Fungi</taxon>
        <taxon>Dikarya</taxon>
        <taxon>Ascomycota</taxon>
        <taxon>Saccharomycotina</taxon>
        <taxon>Pichiomycetes</taxon>
        <taxon>Pichiales</taxon>
        <taxon>Pichiaceae</taxon>
        <taxon>Pichia</taxon>
    </lineage>
</organism>
<dbReference type="InterPro" id="IPR000795">
    <property type="entry name" value="T_Tr_GTP-bd_dom"/>
</dbReference>
<evidence type="ECO:0000256" key="7">
    <source>
        <dbReference type="ARBA" id="ARBA00023128"/>
    </source>
</evidence>
<gene>
    <name evidence="14" type="ORF">BOH78_0405</name>
</gene>
<keyword evidence="6" id="KW-0809">Transit peptide</keyword>
<dbReference type="Pfam" id="PF03144">
    <property type="entry name" value="GTP_EFTU_D2"/>
    <property type="match status" value="1"/>
</dbReference>
<evidence type="ECO:0000256" key="3">
    <source>
        <dbReference type="ARBA" id="ARBA00022741"/>
    </source>
</evidence>
<dbReference type="PROSITE" id="PS00301">
    <property type="entry name" value="G_TR_1"/>
    <property type="match status" value="1"/>
</dbReference>
<dbReference type="VEuPathDB" id="FungiDB:C5L36_0B09000"/>
<dbReference type="NCBIfam" id="TIGR00231">
    <property type="entry name" value="small_GTP"/>
    <property type="match status" value="1"/>
</dbReference>
<keyword evidence="4 14" id="KW-0251">Elongation factor</keyword>
<dbReference type="CDD" id="cd03697">
    <property type="entry name" value="EFTU_II"/>
    <property type="match status" value="1"/>
</dbReference>
<evidence type="ECO:0000256" key="6">
    <source>
        <dbReference type="ARBA" id="ARBA00022946"/>
    </source>
</evidence>
<dbReference type="SUPFAM" id="SSF50447">
    <property type="entry name" value="Translation proteins"/>
    <property type="match status" value="1"/>
</dbReference>
<dbReference type="CDD" id="cd01884">
    <property type="entry name" value="EF_Tu"/>
    <property type="match status" value="1"/>
</dbReference>
<name>A0A1V2LTV8_PICKU</name>
<dbReference type="VEuPathDB" id="FungiDB:C5L36_0B00290"/>
<dbReference type="GO" id="GO:0005525">
    <property type="term" value="F:GTP binding"/>
    <property type="evidence" value="ECO:0007669"/>
    <property type="project" value="UniProtKB-KW"/>
</dbReference>
<dbReference type="NCBIfam" id="TIGR00485">
    <property type="entry name" value="EF-Tu"/>
    <property type="match status" value="1"/>
</dbReference>
<dbReference type="SUPFAM" id="SSF52540">
    <property type="entry name" value="P-loop containing nucleoside triphosphate hydrolases"/>
    <property type="match status" value="1"/>
</dbReference>
<dbReference type="NCBIfam" id="NF009372">
    <property type="entry name" value="PRK12735.1"/>
    <property type="match status" value="1"/>
</dbReference>
<dbReference type="SUPFAM" id="SSF50465">
    <property type="entry name" value="EF-Tu/eEF-1alpha/eIF2-gamma C-terminal domain"/>
    <property type="match status" value="1"/>
</dbReference>
<keyword evidence="5" id="KW-0648">Protein biosynthesis</keyword>
<evidence type="ECO:0000256" key="10">
    <source>
        <dbReference type="RuleBase" id="RU004061"/>
    </source>
</evidence>
<dbReference type="InterPro" id="IPR005225">
    <property type="entry name" value="Small_GTP-bd"/>
</dbReference>
<evidence type="ECO:0000256" key="12">
    <source>
        <dbReference type="SAM" id="MobiDB-lite"/>
    </source>
</evidence>